<keyword evidence="3" id="KW-1185">Reference proteome</keyword>
<evidence type="ECO:0000313" key="3">
    <source>
        <dbReference type="Proteomes" id="UP000581688"/>
    </source>
</evidence>
<feature type="transmembrane region" description="Helical" evidence="1">
    <location>
        <begin position="48"/>
        <end position="70"/>
    </location>
</feature>
<reference evidence="2 3" key="1">
    <citation type="submission" date="2020-08" db="EMBL/GenBank/DDBJ databases">
        <title>Genomic Encyclopedia of Type Strains, Phase IV (KMG-IV): sequencing the most valuable type-strain genomes for metagenomic binning, comparative biology and taxonomic classification.</title>
        <authorList>
            <person name="Goeker M."/>
        </authorList>
    </citation>
    <scope>NUCLEOTIDE SEQUENCE [LARGE SCALE GENOMIC DNA]</scope>
    <source>
        <strain evidence="2 3">DSM 19612</strain>
    </source>
</reference>
<sequence>MDKKESWLEDYKRREDQLSFPKDLDRRITAGMLQAKEIKKKKWRKMQWLTASFASISVASILLFGGMSLLSENDNVPGWLSNALSKIGFTEREKTFHENTKEENAEYIGYAKQLDQTIKHGNISVTVYQVVASQEGIRIDYRVKVDDPNATRLYITDEDIVGEDGNSLKQVEHLESGMIELPEKSFKDTYTSFTFPHLQKDQLLAYGDNWTYKIVFERLQDTPFEFDIPIDRSWFDSEVIELDKTVGIDGNMITIHDVTISPLFTKIGFSLHPDTIDNVLGIEKPVLRNENGITWGKADSYNVVNIGRERTEVIFTNDFQKIPEELSLQFSNLHVLDKGTSKVEIDIKDYAFHQIPEGIQVPSMMSNEREDKVTFEFIVNGYIEEDGFFPDYFIDATGNKGTINVIESKHQESLNETSFTVEFSPRTLSGPISFDVNYAIKKLASKVKIPIK</sequence>
<protein>
    <recommendedName>
        <fullName evidence="4">DUF4179 domain-containing protein</fullName>
    </recommendedName>
</protein>
<dbReference type="Proteomes" id="UP000581688">
    <property type="component" value="Unassembled WGS sequence"/>
</dbReference>
<proteinExistence type="predicted"/>
<dbReference type="EMBL" id="JACHGH010000012">
    <property type="protein sequence ID" value="MBB6454846.1"/>
    <property type="molecule type" value="Genomic_DNA"/>
</dbReference>
<evidence type="ECO:0000256" key="1">
    <source>
        <dbReference type="SAM" id="Phobius"/>
    </source>
</evidence>
<keyword evidence="1" id="KW-0812">Transmembrane</keyword>
<keyword evidence="1" id="KW-1133">Transmembrane helix</keyword>
<comment type="caution">
    <text evidence="2">The sequence shown here is derived from an EMBL/GenBank/DDBJ whole genome shotgun (WGS) entry which is preliminary data.</text>
</comment>
<name>A0A841Q8X8_9BACI</name>
<dbReference type="RefSeq" id="WP_174498025.1">
    <property type="nucleotide sequence ID" value="NZ_CADDWK010000028.1"/>
</dbReference>
<evidence type="ECO:0000313" key="2">
    <source>
        <dbReference type="EMBL" id="MBB6454846.1"/>
    </source>
</evidence>
<evidence type="ECO:0008006" key="4">
    <source>
        <dbReference type="Google" id="ProtNLM"/>
    </source>
</evidence>
<dbReference type="AlphaFoldDB" id="A0A841Q8X8"/>
<keyword evidence="1" id="KW-0472">Membrane</keyword>
<gene>
    <name evidence="2" type="ORF">HNQ94_003335</name>
</gene>
<organism evidence="2 3">
    <name type="scientific">Salirhabdus euzebyi</name>
    <dbReference type="NCBI Taxonomy" id="394506"/>
    <lineage>
        <taxon>Bacteria</taxon>
        <taxon>Bacillati</taxon>
        <taxon>Bacillota</taxon>
        <taxon>Bacilli</taxon>
        <taxon>Bacillales</taxon>
        <taxon>Bacillaceae</taxon>
        <taxon>Salirhabdus</taxon>
    </lineage>
</organism>
<accession>A0A841Q8X8</accession>